<dbReference type="PRINTS" id="PR00364">
    <property type="entry name" value="DISEASERSIST"/>
</dbReference>
<dbReference type="Pfam" id="PF25019">
    <property type="entry name" value="LRR_R13L1-DRL21"/>
    <property type="match status" value="2"/>
</dbReference>
<dbReference type="InterPro" id="IPR036388">
    <property type="entry name" value="WH-like_DNA-bd_sf"/>
</dbReference>
<dbReference type="Gene3D" id="3.80.10.10">
    <property type="entry name" value="Ribonuclease Inhibitor"/>
    <property type="match status" value="3"/>
</dbReference>
<evidence type="ECO:0000259" key="6">
    <source>
        <dbReference type="Pfam" id="PF00931"/>
    </source>
</evidence>
<dbReference type="Pfam" id="PF00931">
    <property type="entry name" value="NB-ARC"/>
    <property type="match status" value="2"/>
</dbReference>
<dbReference type="InterPro" id="IPR041118">
    <property type="entry name" value="Rx_N"/>
</dbReference>
<dbReference type="OMA" id="MPVGMKE"/>
<dbReference type="SUPFAM" id="SSF52540">
    <property type="entry name" value="P-loop containing nucleoside triphosphate hydrolases"/>
    <property type="match status" value="2"/>
</dbReference>
<dbReference type="FunFam" id="3.40.50.300:FF:001091">
    <property type="entry name" value="Probable disease resistance protein At1g61300"/>
    <property type="match status" value="1"/>
</dbReference>
<evidence type="ECO:0000256" key="4">
    <source>
        <dbReference type="ARBA" id="ARBA00022821"/>
    </source>
</evidence>
<dbReference type="GO" id="GO:0006952">
    <property type="term" value="P:defense response"/>
    <property type="evidence" value="ECO:0007669"/>
    <property type="project" value="UniProtKB-KW"/>
</dbReference>
<feature type="domain" description="R13L1/DRL21-like LRR repeat region" evidence="9">
    <location>
        <begin position="687"/>
        <end position="811"/>
    </location>
</feature>
<evidence type="ECO:0000313" key="11">
    <source>
        <dbReference type="Proteomes" id="UP000596661"/>
    </source>
</evidence>
<keyword evidence="5" id="KW-0067">ATP-binding</keyword>
<evidence type="ECO:0000256" key="3">
    <source>
        <dbReference type="ARBA" id="ARBA00022741"/>
    </source>
</evidence>
<dbReference type="GO" id="GO:0005524">
    <property type="term" value="F:ATP binding"/>
    <property type="evidence" value="ECO:0007669"/>
    <property type="project" value="UniProtKB-KW"/>
</dbReference>
<dbReference type="InterPro" id="IPR002182">
    <property type="entry name" value="NB-ARC"/>
</dbReference>
<dbReference type="InterPro" id="IPR056789">
    <property type="entry name" value="LRR_R13L1-DRL21"/>
</dbReference>
<feature type="domain" description="Disease resistance protein winged helix" evidence="8">
    <location>
        <begin position="428"/>
        <end position="497"/>
    </location>
</feature>
<accession>A0A803NU24</accession>
<dbReference type="SUPFAM" id="SSF52058">
    <property type="entry name" value="L domain-like"/>
    <property type="match status" value="2"/>
</dbReference>
<dbReference type="InterPro" id="IPR058922">
    <property type="entry name" value="WHD_DRP"/>
</dbReference>
<dbReference type="PANTHER" id="PTHR36766:SF51">
    <property type="entry name" value="DISEASE RESISTANCE RPP13-LIKE PROTEIN 1"/>
    <property type="match status" value="1"/>
</dbReference>
<organism evidence="10 11">
    <name type="scientific">Cannabis sativa</name>
    <name type="common">Hemp</name>
    <name type="synonym">Marijuana</name>
    <dbReference type="NCBI Taxonomy" id="3483"/>
    <lineage>
        <taxon>Eukaryota</taxon>
        <taxon>Viridiplantae</taxon>
        <taxon>Streptophyta</taxon>
        <taxon>Embryophyta</taxon>
        <taxon>Tracheophyta</taxon>
        <taxon>Spermatophyta</taxon>
        <taxon>Magnoliopsida</taxon>
        <taxon>eudicotyledons</taxon>
        <taxon>Gunneridae</taxon>
        <taxon>Pentapetalae</taxon>
        <taxon>rosids</taxon>
        <taxon>fabids</taxon>
        <taxon>Rosales</taxon>
        <taxon>Cannabaceae</taxon>
        <taxon>Cannabis</taxon>
    </lineage>
</organism>
<reference evidence="10" key="1">
    <citation type="submission" date="2018-11" db="EMBL/GenBank/DDBJ databases">
        <authorList>
            <person name="Grassa J C."/>
        </authorList>
    </citation>
    <scope>NUCLEOTIDE SEQUENCE [LARGE SCALE GENOMIC DNA]</scope>
</reference>
<dbReference type="EMBL" id="UZAU01000206">
    <property type="status" value="NOT_ANNOTATED_CDS"/>
    <property type="molecule type" value="Genomic_DNA"/>
</dbReference>
<evidence type="ECO:0008006" key="12">
    <source>
        <dbReference type="Google" id="ProtNLM"/>
    </source>
</evidence>
<evidence type="ECO:0000313" key="10">
    <source>
        <dbReference type="EnsemblPlants" id="cds.evm.model.02.1549"/>
    </source>
</evidence>
<dbReference type="Gene3D" id="1.20.5.4130">
    <property type="match status" value="1"/>
</dbReference>
<reference evidence="10" key="2">
    <citation type="submission" date="2021-03" db="UniProtKB">
        <authorList>
            <consortium name="EnsemblPlants"/>
        </authorList>
    </citation>
    <scope>IDENTIFICATION</scope>
</reference>
<dbReference type="SMART" id="SM00369">
    <property type="entry name" value="LRR_TYP"/>
    <property type="match status" value="5"/>
</dbReference>
<dbReference type="Pfam" id="PF23559">
    <property type="entry name" value="WHD_DRP"/>
    <property type="match status" value="2"/>
</dbReference>
<dbReference type="InterPro" id="IPR027417">
    <property type="entry name" value="P-loop_NTPase"/>
</dbReference>
<keyword evidence="1" id="KW-0433">Leucine-rich repeat</keyword>
<keyword evidence="2" id="KW-0677">Repeat</keyword>
<evidence type="ECO:0000259" key="7">
    <source>
        <dbReference type="Pfam" id="PF18052"/>
    </source>
</evidence>
<dbReference type="Gramene" id="evm.model.02.1549">
    <property type="protein sequence ID" value="cds.evm.model.02.1549"/>
    <property type="gene ID" value="evm.TU.02.1549"/>
</dbReference>
<protein>
    <recommendedName>
        <fullName evidence="12">Disease resistance RPP13-like protein 1</fullName>
    </recommendedName>
</protein>
<dbReference type="PANTHER" id="PTHR36766">
    <property type="entry name" value="PLANT BROAD-SPECTRUM MILDEW RESISTANCE PROTEIN RPW8"/>
    <property type="match status" value="1"/>
</dbReference>
<dbReference type="GO" id="GO:0043531">
    <property type="term" value="F:ADP binding"/>
    <property type="evidence" value="ECO:0007669"/>
    <property type="project" value="InterPro"/>
</dbReference>
<keyword evidence="4" id="KW-0611">Plant defense</keyword>
<evidence type="ECO:0000259" key="8">
    <source>
        <dbReference type="Pfam" id="PF23559"/>
    </source>
</evidence>
<feature type="domain" description="NB-ARC" evidence="6">
    <location>
        <begin position="1094"/>
        <end position="1266"/>
    </location>
</feature>
<evidence type="ECO:0000259" key="9">
    <source>
        <dbReference type="Pfam" id="PF25019"/>
    </source>
</evidence>
<dbReference type="Pfam" id="PF18052">
    <property type="entry name" value="Rx_N"/>
    <property type="match status" value="1"/>
</dbReference>
<dbReference type="Gene3D" id="3.40.50.300">
    <property type="entry name" value="P-loop containing nucleotide triphosphate hydrolases"/>
    <property type="match status" value="2"/>
</dbReference>
<sequence length="1772" mass="204579">MANLMVGGALLSSFTNVLFDRLATKEVINFFRGNELSQKLLKELKTMLLSANVLLNDAEEKQLRDNNVRNWLDALKEVMYEADHVMDKINTETLRFRVEKDDLKRTLSNLFHNQVKSNIEDILKTLEDLLKQSEHLGLKKVDHKTTLHRPHAPLLDDYQVYGREDDKQAILKLLLCDHDDVIERISVIPIVGMGGIGKSTLAQNVYYDANVQKHFDLKVWVTISDDFDVLKITKLILERIVGKKCEMNELHQIQKDLKDALAGKKFLFVHDNVWNENYELWDLLKSSFQSGVEGSKIIVTTRNEDVALKMKTRDVQTYYKLKNMTDDECWKIFAEHAFDHVDTDAVVFLELQEIGRQIVKKCKGLPLAVKSMAGLLRSMSTPDEWRHVLHSDVWELPNSHNIEIIPSLWLSYRFLPPYLKPCFSYLSIFPKDYNFGDDDREKLILIWMAEGLLQPQKGKRIEDVGEDYLNALIARSFFQRNTRDLSLSMHDLMHDLAMYVSSQCCFIYDSCKVLHKPSSKTRHLSYMKDLENTTEFDDENDFYSNLRSYLALPLSKIFSPTKTRLTDEIMLLKDGGCLRALSLSESHTTELPDKIGNLKHLRYLDVSDTPIKELPASICVLYNLETLLLNMCHKLTQLPTNISKLINLRHLMMRGASLKEMPPRICDMINLQTLSDFVLSENDGSRIKELGKLENLRGSLQISGLVHVKEASDVLEGNLKNKKNLTELILRWNGEADDSVKEREVLIALQPHENLKKLKIEGYRSTNLPDWVTHPSYSNLEEVDLDCKNCCLSLLSFQQLVSLRYLHIFCMEFRGVYLNKPFSFLTSLELLGITTLDWSVANTDDQMCVIFPALKEFHSIKCGKINVALPEGNFPSLEEIEIDGCYELVTIFPSSSTQMDIAYPSLEVLEISFCPRLESFSEMELLPFTLKRLRISSCDMLMENRVKWNLQRLPLLIELSLCGYEGEVDSFPEEWLLPPTLTHLVISDFDKLTALNSKGFHHLTSLQRLHLYYLSKLECLPEGGLPQTLTTLRIEHCPLLSHSTEALRLKVEKDELESTTTKYLGLKRVDPKTSLHRSDAPLLDDSQVYGRDGDKEAILKLLLCDNDASSRISVIPIVGMGRIGKTTLVQNIYYDVTVQEHFALKVWVTVSDDFNVLKITKLILEKITGERRETKELHQIQKDLKEALAGKKFLFVHDDVWNENYELWDLLKSSFQSGIQGSKIIVTTRNEDVALKMKTRDVQTYKLKNMSDDECWMLFREHAFDNVGSKEVALSELQEIGRHIVKKCMGLPLAVKSMAGLLRSMSTPNQWRHVHQSDMWELPNSHNIEIIPALWLSYRFLPPYLKPCFSYLSIFPKVYKFGEFDREKLFLIWMAEDLIQPQKGKRIEDVGKDYLNALITRSFFQRNTRNLSLFMHDLAMYVSGQCCYFYDSCKDLDKPSSKTRHLSYMKDLKDTIEFDNIARVKYLCTLLALPLSTSYRICQTRFIGEILVYDGGCLRELSLAESDIEELPNSIRNLKHLRYLDLCATKVKELPTSVCVLYNLETLLLNKCYKLTQLPTNISKLINLRHLMIRKTPLKEMPPRICNMMNLQTLSDFVLCENDGCRIKELGKLESNLHGSFKILGLQYVEEVSDVWEGELKKKKNLSELTLRWDGKADDSIKEREVLNALQPHENLKKLKIRDYNGTKLPDSWVTHPSYSYLEEIDLECENCCLSFLSFRLLSSLRYLRISCLDMRFEFSGISWNNNPFPLLSRLKLVGITTLDWSLFPNTD</sequence>
<dbReference type="InterPro" id="IPR032675">
    <property type="entry name" value="LRR_dom_sf"/>
</dbReference>
<dbReference type="SUPFAM" id="SSF52047">
    <property type="entry name" value="RNI-like"/>
    <property type="match status" value="1"/>
</dbReference>
<dbReference type="Gene3D" id="1.10.10.10">
    <property type="entry name" value="Winged helix-like DNA-binding domain superfamily/Winged helix DNA-binding domain"/>
    <property type="match status" value="2"/>
</dbReference>
<feature type="domain" description="NB-ARC" evidence="6">
    <location>
        <begin position="165"/>
        <end position="340"/>
    </location>
</feature>
<evidence type="ECO:0000256" key="1">
    <source>
        <dbReference type="ARBA" id="ARBA00022614"/>
    </source>
</evidence>
<dbReference type="InterPro" id="IPR042197">
    <property type="entry name" value="Apaf_helical"/>
</dbReference>
<feature type="domain" description="Disease resistance protein winged helix" evidence="8">
    <location>
        <begin position="1354"/>
        <end position="1418"/>
    </location>
</feature>
<keyword evidence="3" id="KW-0547">Nucleotide-binding</keyword>
<proteinExistence type="predicted"/>
<dbReference type="GO" id="GO:0051707">
    <property type="term" value="P:response to other organism"/>
    <property type="evidence" value="ECO:0007669"/>
    <property type="project" value="UniProtKB-ARBA"/>
</dbReference>
<dbReference type="Gene3D" id="1.10.8.430">
    <property type="entry name" value="Helical domain of apoptotic protease-activating factors"/>
    <property type="match status" value="2"/>
</dbReference>
<evidence type="ECO:0000256" key="2">
    <source>
        <dbReference type="ARBA" id="ARBA00022737"/>
    </source>
</evidence>
<dbReference type="Proteomes" id="UP000596661">
    <property type="component" value="Chromosome 2"/>
</dbReference>
<feature type="domain" description="Disease resistance N-terminal" evidence="7">
    <location>
        <begin position="11"/>
        <end position="101"/>
    </location>
</feature>
<dbReference type="InterPro" id="IPR003591">
    <property type="entry name" value="Leu-rich_rpt_typical-subtyp"/>
</dbReference>
<dbReference type="EnsemblPlants" id="evm.model.02.1549">
    <property type="protein sequence ID" value="cds.evm.model.02.1549"/>
    <property type="gene ID" value="evm.TU.02.1549"/>
</dbReference>
<evidence type="ECO:0000256" key="5">
    <source>
        <dbReference type="ARBA" id="ARBA00022840"/>
    </source>
</evidence>
<name>A0A803NU24_CANSA</name>
<feature type="domain" description="R13L1/DRL21-like LRR repeat region" evidence="9">
    <location>
        <begin position="1607"/>
        <end position="1732"/>
    </location>
</feature>
<keyword evidence="11" id="KW-1185">Reference proteome</keyword>